<keyword evidence="4 6" id="KW-0472">Membrane</keyword>
<feature type="transmembrane region" description="Helical" evidence="6">
    <location>
        <begin position="212"/>
        <end position="233"/>
    </location>
</feature>
<feature type="compositionally biased region" description="Basic and acidic residues" evidence="5">
    <location>
        <begin position="42"/>
        <end position="62"/>
    </location>
</feature>
<dbReference type="InterPro" id="IPR036259">
    <property type="entry name" value="MFS_trans_sf"/>
</dbReference>
<feature type="transmembrane region" description="Helical" evidence="6">
    <location>
        <begin position="153"/>
        <end position="172"/>
    </location>
</feature>
<feature type="transmembrane region" description="Helical" evidence="6">
    <location>
        <begin position="421"/>
        <end position="440"/>
    </location>
</feature>
<gene>
    <name evidence="8" type="ORF">V5O48_011256</name>
</gene>
<evidence type="ECO:0000313" key="9">
    <source>
        <dbReference type="Proteomes" id="UP001465976"/>
    </source>
</evidence>
<organism evidence="8 9">
    <name type="scientific">Marasmius crinis-equi</name>
    <dbReference type="NCBI Taxonomy" id="585013"/>
    <lineage>
        <taxon>Eukaryota</taxon>
        <taxon>Fungi</taxon>
        <taxon>Dikarya</taxon>
        <taxon>Basidiomycota</taxon>
        <taxon>Agaricomycotina</taxon>
        <taxon>Agaricomycetes</taxon>
        <taxon>Agaricomycetidae</taxon>
        <taxon>Agaricales</taxon>
        <taxon>Marasmiineae</taxon>
        <taxon>Marasmiaceae</taxon>
        <taxon>Marasmius</taxon>
    </lineage>
</organism>
<comment type="subcellular location">
    <subcellularLocation>
        <location evidence="1">Membrane</location>
        <topology evidence="1">Multi-pass membrane protein</topology>
    </subcellularLocation>
</comment>
<feature type="transmembrane region" description="Helical" evidence="6">
    <location>
        <begin position="355"/>
        <end position="375"/>
    </location>
</feature>
<protein>
    <recommendedName>
        <fullName evidence="7">Major facilitator superfamily (MFS) profile domain-containing protein</fullName>
    </recommendedName>
</protein>
<keyword evidence="3 6" id="KW-1133">Transmembrane helix</keyword>
<evidence type="ECO:0000256" key="3">
    <source>
        <dbReference type="ARBA" id="ARBA00022989"/>
    </source>
</evidence>
<keyword evidence="2 6" id="KW-0812">Transmembrane</keyword>
<feature type="transmembrane region" description="Helical" evidence="6">
    <location>
        <begin position="239"/>
        <end position="261"/>
    </location>
</feature>
<feature type="transmembrane region" description="Helical" evidence="6">
    <location>
        <begin position="84"/>
        <end position="101"/>
    </location>
</feature>
<feature type="transmembrane region" description="Helical" evidence="6">
    <location>
        <begin position="121"/>
        <end position="141"/>
    </location>
</feature>
<dbReference type="SUPFAM" id="SSF103473">
    <property type="entry name" value="MFS general substrate transporter"/>
    <property type="match status" value="1"/>
</dbReference>
<dbReference type="EMBL" id="JBAHYK010000887">
    <property type="protein sequence ID" value="KAL0570705.1"/>
    <property type="molecule type" value="Genomic_DNA"/>
</dbReference>
<accession>A0ABR3F639</accession>
<dbReference type="PROSITE" id="PS50850">
    <property type="entry name" value="MFS"/>
    <property type="match status" value="1"/>
</dbReference>
<evidence type="ECO:0000256" key="1">
    <source>
        <dbReference type="ARBA" id="ARBA00004141"/>
    </source>
</evidence>
<dbReference type="Pfam" id="PF07690">
    <property type="entry name" value="MFS_1"/>
    <property type="match status" value="1"/>
</dbReference>
<reference evidence="8 9" key="1">
    <citation type="submission" date="2024-02" db="EMBL/GenBank/DDBJ databases">
        <title>A draft genome for the cacao thread blight pathogen Marasmius crinis-equi.</title>
        <authorList>
            <person name="Cohen S.P."/>
            <person name="Baruah I.K."/>
            <person name="Amoako-Attah I."/>
            <person name="Bukari Y."/>
            <person name="Meinhardt L.W."/>
            <person name="Bailey B.A."/>
        </authorList>
    </citation>
    <scope>NUCLEOTIDE SEQUENCE [LARGE SCALE GENOMIC DNA]</scope>
    <source>
        <strain evidence="8 9">GH-76</strain>
    </source>
</reference>
<feature type="transmembrane region" description="Helical" evidence="6">
    <location>
        <begin position="396"/>
        <end position="415"/>
    </location>
</feature>
<dbReference type="Proteomes" id="UP001465976">
    <property type="component" value="Unassembled WGS sequence"/>
</dbReference>
<evidence type="ECO:0000256" key="6">
    <source>
        <dbReference type="SAM" id="Phobius"/>
    </source>
</evidence>
<evidence type="ECO:0000313" key="8">
    <source>
        <dbReference type="EMBL" id="KAL0570705.1"/>
    </source>
</evidence>
<evidence type="ECO:0000256" key="4">
    <source>
        <dbReference type="ARBA" id="ARBA00023136"/>
    </source>
</evidence>
<comment type="caution">
    <text evidence="8">The sequence shown here is derived from an EMBL/GenBank/DDBJ whole genome shotgun (WGS) entry which is preliminary data.</text>
</comment>
<dbReference type="Gene3D" id="1.20.1250.20">
    <property type="entry name" value="MFS general substrate transporter like domains"/>
    <property type="match status" value="1"/>
</dbReference>
<feature type="compositionally biased region" description="Polar residues" evidence="5">
    <location>
        <begin position="15"/>
        <end position="24"/>
    </location>
</feature>
<feature type="domain" description="Major facilitator superfamily (MFS) profile" evidence="7">
    <location>
        <begin position="86"/>
        <end position="447"/>
    </location>
</feature>
<dbReference type="PANTHER" id="PTHR23502">
    <property type="entry name" value="MAJOR FACILITATOR SUPERFAMILY"/>
    <property type="match status" value="1"/>
</dbReference>
<feature type="transmembrane region" description="Helical" evidence="6">
    <location>
        <begin position="315"/>
        <end position="335"/>
    </location>
</feature>
<dbReference type="InterPro" id="IPR020846">
    <property type="entry name" value="MFS_dom"/>
</dbReference>
<keyword evidence="9" id="KW-1185">Reference proteome</keyword>
<evidence type="ECO:0000256" key="2">
    <source>
        <dbReference type="ARBA" id="ARBA00022692"/>
    </source>
</evidence>
<dbReference type="InterPro" id="IPR011701">
    <property type="entry name" value="MFS"/>
</dbReference>
<dbReference type="PANTHER" id="PTHR23502:SF60">
    <property type="entry name" value="MAJOR FACILITATOR SUPERFAMILY (MFS) PROFILE DOMAIN-CONTAINING PROTEIN-RELATED"/>
    <property type="match status" value="1"/>
</dbReference>
<feature type="region of interest" description="Disordered" evidence="5">
    <location>
        <begin position="1"/>
        <end position="71"/>
    </location>
</feature>
<name>A0ABR3F639_9AGAR</name>
<dbReference type="CDD" id="cd17323">
    <property type="entry name" value="MFS_Tpo1_MDR_like"/>
    <property type="match status" value="1"/>
</dbReference>
<sequence>MSSNPSDAQVHVISRKSSMTVQVTEKSEHATPNDAASTCTKKSHDIHIGPAEEKLSESNGKEELEDDWETDPMNARNWPSRKKWITVAIVSFYTFIPPLASSMLAPGLPKVAEKYNIENETITALTLSIFLISFALGPLILAPLSEMYGRTWILHWGNLFSLAFNLGCAFSPNTTSLIIFRFLNGLSGAAPIAIGGGSVGDLFSERERAKAMSLYTLGPLIAPALGPVAGGFLAEEVGIKWVFIVIAAACGVASLFAIPLLRETYAPVLKKRKAKKMDPENGTRVTPSMPGGNTSKLYYLWLNLSRPAVLLTRSFICFILSLYMAFIYGIYYLMFATFAKLFKDNYDFDAGIGGLVYLGLGTGFMLATYFGASICDSMYLRMADKNGGKGKPEMRIPPLIFGSLFIPIGLFWYGWSAQAKAHWIMPIIGSGIFGFGTVFLSPSSTGF</sequence>
<evidence type="ECO:0000259" key="7">
    <source>
        <dbReference type="PROSITE" id="PS50850"/>
    </source>
</evidence>
<feature type="transmembrane region" description="Helical" evidence="6">
    <location>
        <begin position="178"/>
        <end position="200"/>
    </location>
</feature>
<evidence type="ECO:0000256" key="5">
    <source>
        <dbReference type="SAM" id="MobiDB-lite"/>
    </source>
</evidence>
<proteinExistence type="predicted"/>